<name>A0A1I7WHC5_HETBA</name>
<protein>
    <submittedName>
        <fullName evidence="2">Secreted protein</fullName>
    </submittedName>
</protein>
<reference evidence="2" key="1">
    <citation type="submission" date="2016-11" db="UniProtKB">
        <authorList>
            <consortium name="WormBaseParasite"/>
        </authorList>
    </citation>
    <scope>IDENTIFICATION</scope>
</reference>
<keyword evidence="1" id="KW-1185">Reference proteome</keyword>
<dbReference type="WBParaSite" id="Hba_04397">
    <property type="protein sequence ID" value="Hba_04397"/>
    <property type="gene ID" value="Hba_04397"/>
</dbReference>
<evidence type="ECO:0000313" key="1">
    <source>
        <dbReference type="Proteomes" id="UP000095283"/>
    </source>
</evidence>
<evidence type="ECO:0000313" key="2">
    <source>
        <dbReference type="WBParaSite" id="Hba_04397"/>
    </source>
</evidence>
<proteinExistence type="predicted"/>
<accession>A0A1I7WHC5</accession>
<dbReference type="AlphaFoldDB" id="A0A1I7WHC5"/>
<organism evidence="1 2">
    <name type="scientific">Heterorhabditis bacteriophora</name>
    <name type="common">Entomopathogenic nematode worm</name>
    <dbReference type="NCBI Taxonomy" id="37862"/>
    <lineage>
        <taxon>Eukaryota</taxon>
        <taxon>Metazoa</taxon>
        <taxon>Ecdysozoa</taxon>
        <taxon>Nematoda</taxon>
        <taxon>Chromadorea</taxon>
        <taxon>Rhabditida</taxon>
        <taxon>Rhabditina</taxon>
        <taxon>Rhabditomorpha</taxon>
        <taxon>Strongyloidea</taxon>
        <taxon>Heterorhabditidae</taxon>
        <taxon>Heterorhabditis</taxon>
    </lineage>
</organism>
<dbReference type="Proteomes" id="UP000095283">
    <property type="component" value="Unplaced"/>
</dbReference>
<sequence length="97" mass="11347">MNAYGLLSQISTVLLPASLSLRMLFRNNVVFSYSFVCLHVYVFTETSQFCWTYLVLQVIRCKRNRKRRSEEENVHSAVSLLVIDTYPCNSRKLYSDL</sequence>